<dbReference type="EMBL" id="CZRL01000097">
    <property type="protein sequence ID" value="CUS53475.1"/>
    <property type="molecule type" value="Genomic_DNA"/>
</dbReference>
<dbReference type="UniPathway" id="UPA00253"/>
<dbReference type="CDD" id="cd02165">
    <property type="entry name" value="NMNAT"/>
    <property type="match status" value="1"/>
</dbReference>
<evidence type="ECO:0000256" key="6">
    <source>
        <dbReference type="ARBA" id="ARBA00022840"/>
    </source>
</evidence>
<dbReference type="PANTHER" id="PTHR39321">
    <property type="entry name" value="NICOTINATE-NUCLEOTIDE ADENYLYLTRANSFERASE-RELATED"/>
    <property type="match status" value="1"/>
</dbReference>
<evidence type="ECO:0000259" key="8">
    <source>
        <dbReference type="Pfam" id="PF01467"/>
    </source>
</evidence>
<feature type="domain" description="Cytidyltransferase-like" evidence="8">
    <location>
        <begin position="23"/>
        <end position="198"/>
    </location>
</feature>
<dbReference type="NCBIfam" id="TIGR00482">
    <property type="entry name" value="nicotinate (nicotinamide) nucleotide adenylyltransferase"/>
    <property type="match status" value="1"/>
</dbReference>
<keyword evidence="3 9" id="KW-0808">Transferase</keyword>
<reference evidence="9" key="1">
    <citation type="submission" date="2015-10" db="EMBL/GenBank/DDBJ databases">
        <authorList>
            <person name="Gilbert D.G."/>
        </authorList>
    </citation>
    <scope>NUCLEOTIDE SEQUENCE</scope>
</reference>
<dbReference type="InterPro" id="IPR014729">
    <property type="entry name" value="Rossmann-like_a/b/a_fold"/>
</dbReference>
<dbReference type="Gene3D" id="3.40.50.620">
    <property type="entry name" value="HUPs"/>
    <property type="match status" value="1"/>
</dbReference>
<dbReference type="EC" id="2.7.7.18" evidence="9"/>
<dbReference type="AlphaFoldDB" id="A0A160TU25"/>
<proteinExistence type="inferred from homology"/>
<name>A0A160TU25_9ZZZZ</name>
<dbReference type="InterPro" id="IPR004821">
    <property type="entry name" value="Cyt_trans-like"/>
</dbReference>
<keyword evidence="6" id="KW-0067">ATP-binding</keyword>
<keyword evidence="5" id="KW-0547">Nucleotide-binding</keyword>
<dbReference type="InterPro" id="IPR005248">
    <property type="entry name" value="NadD/NMNAT"/>
</dbReference>
<keyword evidence="4 9" id="KW-0548">Nucleotidyltransferase</keyword>
<evidence type="ECO:0000256" key="3">
    <source>
        <dbReference type="ARBA" id="ARBA00022679"/>
    </source>
</evidence>
<gene>
    <name evidence="9" type="ORF">MGWOODY_XGa1453</name>
</gene>
<keyword evidence="7" id="KW-0520">NAD</keyword>
<comment type="pathway">
    <text evidence="1">Cofactor biosynthesis; NAD(+) biosynthesis.</text>
</comment>
<dbReference type="NCBIfam" id="NF000839">
    <property type="entry name" value="PRK00071.1-1"/>
    <property type="match status" value="1"/>
</dbReference>
<sequence>MCDPEVSGAVVVDKTDTSPVVGIFGGTFDPVHNGHLQVADAVRRQLPMDKVLFIPAAAPLLRVEPLADPVHRLEMVRLAVDGWPGFETDDREIRRAGPSYSVVTLEELRQELPSMPLCLILGIDTVLRLTEWYRWTELLELAHIAVMGRPGWHLPAVLPDWWIQARVDTGDDLVRCTAGSVVCVDVPQLNISSTGVRTEILQGTVSTEILPEPVVNYIKDHALYGYHN</sequence>
<evidence type="ECO:0000256" key="4">
    <source>
        <dbReference type="ARBA" id="ARBA00022695"/>
    </source>
</evidence>
<dbReference type="HAMAP" id="MF_00244">
    <property type="entry name" value="NaMN_adenylyltr"/>
    <property type="match status" value="1"/>
</dbReference>
<evidence type="ECO:0000256" key="5">
    <source>
        <dbReference type="ARBA" id="ARBA00022741"/>
    </source>
</evidence>
<dbReference type="NCBIfam" id="TIGR00125">
    <property type="entry name" value="cyt_tran_rel"/>
    <property type="match status" value="1"/>
</dbReference>
<evidence type="ECO:0000256" key="1">
    <source>
        <dbReference type="ARBA" id="ARBA00004790"/>
    </source>
</evidence>
<dbReference type="GO" id="GO:0009435">
    <property type="term" value="P:NAD+ biosynthetic process"/>
    <property type="evidence" value="ECO:0007669"/>
    <property type="project" value="UniProtKB-UniPathway"/>
</dbReference>
<evidence type="ECO:0000313" key="9">
    <source>
        <dbReference type="EMBL" id="CUS53475.1"/>
    </source>
</evidence>
<dbReference type="SUPFAM" id="SSF52374">
    <property type="entry name" value="Nucleotidylyl transferase"/>
    <property type="match status" value="1"/>
</dbReference>
<dbReference type="PANTHER" id="PTHR39321:SF3">
    <property type="entry name" value="PHOSPHOPANTETHEINE ADENYLYLTRANSFERASE"/>
    <property type="match status" value="1"/>
</dbReference>
<accession>A0A160TU25</accession>
<dbReference type="GO" id="GO:0004515">
    <property type="term" value="F:nicotinate-nucleotide adenylyltransferase activity"/>
    <property type="evidence" value="ECO:0007669"/>
    <property type="project" value="UniProtKB-EC"/>
</dbReference>
<evidence type="ECO:0000256" key="7">
    <source>
        <dbReference type="ARBA" id="ARBA00023027"/>
    </source>
</evidence>
<dbReference type="Pfam" id="PF01467">
    <property type="entry name" value="CTP_transf_like"/>
    <property type="match status" value="1"/>
</dbReference>
<organism evidence="9">
    <name type="scientific">hydrothermal vent metagenome</name>
    <dbReference type="NCBI Taxonomy" id="652676"/>
    <lineage>
        <taxon>unclassified sequences</taxon>
        <taxon>metagenomes</taxon>
        <taxon>ecological metagenomes</taxon>
    </lineage>
</organism>
<evidence type="ECO:0000256" key="2">
    <source>
        <dbReference type="ARBA" id="ARBA00022642"/>
    </source>
</evidence>
<dbReference type="NCBIfam" id="NF000840">
    <property type="entry name" value="PRK00071.1-3"/>
    <property type="match status" value="1"/>
</dbReference>
<protein>
    <submittedName>
        <fullName evidence="9">Nicotinate-nucleotide adenylyltransferase</fullName>
        <ecNumber evidence="9">2.7.7.18</ecNumber>
    </submittedName>
</protein>
<keyword evidence="2" id="KW-0662">Pyridine nucleotide biosynthesis</keyword>
<dbReference type="GO" id="GO:0005524">
    <property type="term" value="F:ATP binding"/>
    <property type="evidence" value="ECO:0007669"/>
    <property type="project" value="UniProtKB-KW"/>
</dbReference>